<reference evidence="3" key="1">
    <citation type="submission" date="2021-03" db="EMBL/GenBank/DDBJ databases">
        <title>Whole genome sequence of Streptomyces bomunensis MMS17-BM035.</title>
        <authorList>
            <person name="Lee J.H."/>
        </authorList>
    </citation>
    <scope>NUCLEOTIDE SEQUENCE</scope>
    <source>
        <strain evidence="3">MMS17-BM035</strain>
    </source>
</reference>
<proteinExistence type="predicted"/>
<organism evidence="3 4">
    <name type="scientific">Streptomyces montanisoli</name>
    <dbReference type="NCBI Taxonomy" id="2798581"/>
    <lineage>
        <taxon>Bacteria</taxon>
        <taxon>Bacillati</taxon>
        <taxon>Actinomycetota</taxon>
        <taxon>Actinomycetes</taxon>
        <taxon>Kitasatosporales</taxon>
        <taxon>Streptomycetaceae</taxon>
        <taxon>Streptomyces</taxon>
    </lineage>
</organism>
<dbReference type="PANTHER" id="PTHR33164">
    <property type="entry name" value="TRANSCRIPTIONAL REGULATOR, MARR FAMILY"/>
    <property type="match status" value="1"/>
</dbReference>
<dbReference type="InterPro" id="IPR039422">
    <property type="entry name" value="MarR/SlyA-like"/>
</dbReference>
<dbReference type="InterPro" id="IPR036388">
    <property type="entry name" value="WH-like_DNA-bd_sf"/>
</dbReference>
<dbReference type="PROSITE" id="PS50995">
    <property type="entry name" value="HTH_MARR_2"/>
    <property type="match status" value="1"/>
</dbReference>
<dbReference type="PANTHER" id="PTHR33164:SF103">
    <property type="entry name" value="REGULATORY PROTEIN MARR"/>
    <property type="match status" value="1"/>
</dbReference>
<dbReference type="EMBL" id="JAGIQL010000251">
    <property type="protein sequence ID" value="MBP0461911.1"/>
    <property type="molecule type" value="Genomic_DNA"/>
</dbReference>
<accession>A0A940MM20</accession>
<dbReference type="Gene3D" id="1.10.10.10">
    <property type="entry name" value="Winged helix-like DNA-binding domain superfamily/Winged helix DNA-binding domain"/>
    <property type="match status" value="1"/>
</dbReference>
<dbReference type="GO" id="GO:0003700">
    <property type="term" value="F:DNA-binding transcription factor activity"/>
    <property type="evidence" value="ECO:0007669"/>
    <property type="project" value="InterPro"/>
</dbReference>
<feature type="compositionally biased region" description="Basic and acidic residues" evidence="1">
    <location>
        <begin position="160"/>
        <end position="196"/>
    </location>
</feature>
<sequence>MENSAGDGTERDGTDRDSRVAEQLLRLTRRIHHRQKHLLRPVGITPAQGRLLRTVARCETPPRMADLAARLEVVPRAVTTLTDGLEANGWVRRVPDPANRRVIRIELTDAGRGALMALRAARREAAEELLAPLSDEQRDTLGALLSRLTGEAGGNGGDGGEPHARGGERSGDRGSEQGDERGRGRGDARGSERGDARAQAAPPA</sequence>
<name>A0A940MM20_9ACTN</name>
<dbReference type="AlphaFoldDB" id="A0A940MM20"/>
<dbReference type="SMART" id="SM00347">
    <property type="entry name" value="HTH_MARR"/>
    <property type="match status" value="1"/>
</dbReference>
<dbReference type="PRINTS" id="PR00598">
    <property type="entry name" value="HTHMARR"/>
</dbReference>
<feature type="domain" description="HTH marR-type" evidence="2">
    <location>
        <begin position="17"/>
        <end position="150"/>
    </location>
</feature>
<dbReference type="InterPro" id="IPR036390">
    <property type="entry name" value="WH_DNA-bd_sf"/>
</dbReference>
<protein>
    <submittedName>
        <fullName evidence="3">MarR family transcriptional regulator</fullName>
    </submittedName>
</protein>
<evidence type="ECO:0000256" key="1">
    <source>
        <dbReference type="SAM" id="MobiDB-lite"/>
    </source>
</evidence>
<dbReference type="InterPro" id="IPR000835">
    <property type="entry name" value="HTH_MarR-typ"/>
</dbReference>
<gene>
    <name evidence="3" type="ORF">JFN87_31310</name>
</gene>
<evidence type="ECO:0000259" key="2">
    <source>
        <dbReference type="PROSITE" id="PS50995"/>
    </source>
</evidence>
<evidence type="ECO:0000313" key="3">
    <source>
        <dbReference type="EMBL" id="MBP0461911.1"/>
    </source>
</evidence>
<dbReference type="GO" id="GO:0006950">
    <property type="term" value="P:response to stress"/>
    <property type="evidence" value="ECO:0007669"/>
    <property type="project" value="TreeGrafter"/>
</dbReference>
<feature type="region of interest" description="Disordered" evidence="1">
    <location>
        <begin position="148"/>
        <end position="204"/>
    </location>
</feature>
<dbReference type="SUPFAM" id="SSF46785">
    <property type="entry name" value="Winged helix' DNA-binding domain"/>
    <property type="match status" value="1"/>
</dbReference>
<comment type="caution">
    <text evidence="3">The sequence shown here is derived from an EMBL/GenBank/DDBJ whole genome shotgun (WGS) entry which is preliminary data.</text>
</comment>
<evidence type="ECO:0000313" key="4">
    <source>
        <dbReference type="Proteomes" id="UP000670475"/>
    </source>
</evidence>
<dbReference type="Proteomes" id="UP000670475">
    <property type="component" value="Unassembled WGS sequence"/>
</dbReference>
<keyword evidence="4" id="KW-1185">Reference proteome</keyword>
<dbReference type="Pfam" id="PF01047">
    <property type="entry name" value="MarR"/>
    <property type="match status" value="1"/>
</dbReference>